<accession>A0ACB9LZA0</accession>
<evidence type="ECO:0000313" key="2">
    <source>
        <dbReference type="Proteomes" id="UP000828941"/>
    </source>
</evidence>
<reference evidence="1 2" key="1">
    <citation type="journal article" date="2022" name="DNA Res.">
        <title>Chromosomal-level genome assembly of the orchid tree Bauhinia variegata (Leguminosae; Cercidoideae) supports the allotetraploid origin hypothesis of Bauhinia.</title>
        <authorList>
            <person name="Zhong Y."/>
            <person name="Chen Y."/>
            <person name="Zheng D."/>
            <person name="Pang J."/>
            <person name="Liu Y."/>
            <person name="Luo S."/>
            <person name="Meng S."/>
            <person name="Qian L."/>
            <person name="Wei D."/>
            <person name="Dai S."/>
            <person name="Zhou R."/>
        </authorList>
    </citation>
    <scope>NUCLEOTIDE SEQUENCE [LARGE SCALE GENOMIC DNA]</scope>
    <source>
        <strain evidence="1">BV-YZ2020</strain>
    </source>
</reference>
<name>A0ACB9LZA0_BAUVA</name>
<dbReference type="EMBL" id="CM039435">
    <property type="protein sequence ID" value="KAI4316749.1"/>
    <property type="molecule type" value="Genomic_DNA"/>
</dbReference>
<evidence type="ECO:0000313" key="1">
    <source>
        <dbReference type="EMBL" id="KAI4316749.1"/>
    </source>
</evidence>
<sequence length="823" mass="92776">MAVTDFFAGEIATELLKMLISISRKSLLCKSSADQLATYIQELLPTIQEIKYSGVELPAERQFQLDRISEILRSGVELSHKVLNSSRWNVYKNLQLAKKMEKLEKIVSRFVNGPMQAHILADVHHTRFEMAERFDRLDASNRRLEQYFGAMKIGVGGGGWVEEAVMSMEEDEGTEGNSANFGLSLELGKNKVKELIVGKQDLSVVGICGIGGSGKTTLAREVSKDDQVRSYFKGRILFLTVSQSPNVEQLRAKIWGFVMGNENLGPNYLIPQWKPQFDCPSEARILVILDDVWSLAVLEQLVCRIQGCKFVVVSRFKFPTVFSATYEVELLSADDALSLFCHHAFRQKSIPCAADENLVKQVVTECGRLPLALKVIGASLRGQTEMFWASVKNRLSQGQSIGESHEVNLIQRMAISVNYLHDKIKECFLDLCAFPEDKKIPLDVLINMWVEIHDIDEEEAFAIVIELSNKNLLTLVKEARAGGKYSTCFEISVTQHDVVRDLALQLSNVGSMNERRRLVMPKRENGVPKEWLRYRDRPFQAQIVSIHTGQMREMDWSKMEFPKAEVLIINFSSGEYFLPSFIDRMPNLRALIVINYSASYASIHNFSVFDNLSNLRSLWLEKVSIPQLSGIPLKCLRKLFIVLCKVNNSLNGTVAELPHIFPNLSELTLDHCDDLSELPGSICSMNSLQNLSLTNCHNLSQLPSDLGELSSLVILRLFACPALKTLPSSICDLIKLKYIDISQCVNIACFPEELGKLVNLEKIDMRECPGMRKLPRSAASLQSLRIVICDEEVSCSWESVAKIKPNVHIQVSERCFDLGWLRE</sequence>
<organism evidence="1 2">
    <name type="scientific">Bauhinia variegata</name>
    <name type="common">Purple orchid tree</name>
    <name type="synonym">Phanera variegata</name>
    <dbReference type="NCBI Taxonomy" id="167791"/>
    <lineage>
        <taxon>Eukaryota</taxon>
        <taxon>Viridiplantae</taxon>
        <taxon>Streptophyta</taxon>
        <taxon>Embryophyta</taxon>
        <taxon>Tracheophyta</taxon>
        <taxon>Spermatophyta</taxon>
        <taxon>Magnoliopsida</taxon>
        <taxon>eudicotyledons</taxon>
        <taxon>Gunneridae</taxon>
        <taxon>Pentapetalae</taxon>
        <taxon>rosids</taxon>
        <taxon>fabids</taxon>
        <taxon>Fabales</taxon>
        <taxon>Fabaceae</taxon>
        <taxon>Cercidoideae</taxon>
        <taxon>Cercideae</taxon>
        <taxon>Bauhiniinae</taxon>
        <taxon>Bauhinia</taxon>
    </lineage>
</organism>
<protein>
    <submittedName>
        <fullName evidence="1">Uncharacterized protein</fullName>
    </submittedName>
</protein>
<proteinExistence type="predicted"/>
<keyword evidence="2" id="KW-1185">Reference proteome</keyword>
<dbReference type="Proteomes" id="UP000828941">
    <property type="component" value="Chromosome 10"/>
</dbReference>
<gene>
    <name evidence="1" type="ORF">L6164_024697</name>
</gene>
<comment type="caution">
    <text evidence="1">The sequence shown here is derived from an EMBL/GenBank/DDBJ whole genome shotgun (WGS) entry which is preliminary data.</text>
</comment>